<feature type="non-terminal residue" evidence="2">
    <location>
        <position position="1"/>
    </location>
</feature>
<reference evidence="3" key="1">
    <citation type="submission" date="2016-04" db="EMBL/GenBank/DDBJ databases">
        <title>Cephalotus genome sequencing.</title>
        <authorList>
            <person name="Fukushima K."/>
            <person name="Hasebe M."/>
            <person name="Fang X."/>
        </authorList>
    </citation>
    <scope>NUCLEOTIDE SEQUENCE [LARGE SCALE GENOMIC DNA]</scope>
    <source>
        <strain evidence="3">cv. St1</strain>
    </source>
</reference>
<dbReference type="Pfam" id="PF13456">
    <property type="entry name" value="RVT_3"/>
    <property type="match status" value="1"/>
</dbReference>
<dbReference type="InterPro" id="IPR053151">
    <property type="entry name" value="RNase_H-like"/>
</dbReference>
<organism evidence="2 3">
    <name type="scientific">Cephalotus follicularis</name>
    <name type="common">Albany pitcher plant</name>
    <dbReference type="NCBI Taxonomy" id="3775"/>
    <lineage>
        <taxon>Eukaryota</taxon>
        <taxon>Viridiplantae</taxon>
        <taxon>Streptophyta</taxon>
        <taxon>Embryophyta</taxon>
        <taxon>Tracheophyta</taxon>
        <taxon>Spermatophyta</taxon>
        <taxon>Magnoliopsida</taxon>
        <taxon>eudicotyledons</taxon>
        <taxon>Gunneridae</taxon>
        <taxon>Pentapetalae</taxon>
        <taxon>rosids</taxon>
        <taxon>fabids</taxon>
        <taxon>Oxalidales</taxon>
        <taxon>Cephalotaceae</taxon>
        <taxon>Cephalotus</taxon>
    </lineage>
</organism>
<dbReference type="AlphaFoldDB" id="A0A1Q3ASQ6"/>
<name>A0A1Q3ASQ6_CEPFO</name>
<keyword evidence="3" id="KW-1185">Reference proteome</keyword>
<dbReference type="Proteomes" id="UP000187406">
    <property type="component" value="Unassembled WGS sequence"/>
</dbReference>
<accession>A0A1Q3ASQ6</accession>
<proteinExistence type="predicted"/>
<protein>
    <submittedName>
        <fullName evidence="2">RVT_3 domain-containing protein</fullName>
    </submittedName>
</protein>
<sequence length="108" mass="12244">RKTDFGFLGLWVGKFIPQYDPPTTETLAILYALRCEKRLAFNKLVVESDAWVIVEAINSPSSCDTSYGNIIENIKELTMSFESCFVRYVGRDDKLAHVTASRARDFAD</sequence>
<feature type="domain" description="RNase H type-1" evidence="1">
    <location>
        <begin position="14"/>
        <end position="103"/>
    </location>
</feature>
<dbReference type="InterPro" id="IPR002156">
    <property type="entry name" value="RNaseH_domain"/>
</dbReference>
<dbReference type="PANTHER" id="PTHR47723">
    <property type="entry name" value="OS05G0353850 PROTEIN"/>
    <property type="match status" value="1"/>
</dbReference>
<evidence type="ECO:0000313" key="3">
    <source>
        <dbReference type="Proteomes" id="UP000187406"/>
    </source>
</evidence>
<dbReference type="GO" id="GO:0004523">
    <property type="term" value="F:RNA-DNA hybrid ribonuclease activity"/>
    <property type="evidence" value="ECO:0007669"/>
    <property type="project" value="InterPro"/>
</dbReference>
<comment type="caution">
    <text evidence="2">The sequence shown here is derived from an EMBL/GenBank/DDBJ whole genome shotgun (WGS) entry which is preliminary data.</text>
</comment>
<dbReference type="PANTHER" id="PTHR47723:SF21">
    <property type="entry name" value="POLYNUCLEOTIDYL TRANSFERASE, RIBONUCLEASE H-LIKE SUPERFAMILY PROTEIN"/>
    <property type="match status" value="1"/>
</dbReference>
<dbReference type="EMBL" id="BDDD01000080">
    <property type="protein sequence ID" value="GAV58777.1"/>
    <property type="molecule type" value="Genomic_DNA"/>
</dbReference>
<dbReference type="OrthoDB" id="1473488at2759"/>
<dbReference type="InParanoid" id="A0A1Q3ASQ6"/>
<gene>
    <name evidence="2" type="ORF">CFOL_v3_02310</name>
</gene>
<evidence type="ECO:0000259" key="1">
    <source>
        <dbReference type="Pfam" id="PF13456"/>
    </source>
</evidence>
<feature type="non-terminal residue" evidence="2">
    <location>
        <position position="108"/>
    </location>
</feature>
<dbReference type="GO" id="GO:0003676">
    <property type="term" value="F:nucleic acid binding"/>
    <property type="evidence" value="ECO:0007669"/>
    <property type="project" value="InterPro"/>
</dbReference>
<evidence type="ECO:0000313" key="2">
    <source>
        <dbReference type="EMBL" id="GAV58777.1"/>
    </source>
</evidence>